<dbReference type="EMBL" id="JBHSNA010000013">
    <property type="protein sequence ID" value="MFC5567358.1"/>
    <property type="molecule type" value="Genomic_DNA"/>
</dbReference>
<name>A0ABW0SEE5_9RHOB</name>
<feature type="region of interest" description="Disordered" evidence="1">
    <location>
        <begin position="58"/>
        <end position="80"/>
    </location>
</feature>
<accession>A0ABW0SEE5</accession>
<dbReference type="RefSeq" id="WP_209839390.1">
    <property type="nucleotide sequence ID" value="NZ_JAGGJP010000005.1"/>
</dbReference>
<dbReference type="PRINTS" id="PR01217">
    <property type="entry name" value="PRICHEXTENSN"/>
</dbReference>
<gene>
    <name evidence="2" type="ORF">ACFPOC_13175</name>
</gene>
<sequence length="431" mass="43580">MQVLIVEGDSSLRAQVATALMPAGFDVLAFALSGPAKEAARRNRIDLLVLGEGKGRDARAGLTQDGRGEDWHDEDGHGEGQGAALPLDLALLADWRNPRLATILLSDRRGDALEEAFALLPSLQAVLGRRPDPRTLAQVALSAVPAASHRKAAGPAAPTAMPARAAATVSAVPATHPDESAPALSGSIALIDRIPEAATAGETVPQEERPGPVATMEASIPHDPAAVPIAVPIAVPAIVGATPRPDLPALAAEAPRPADPIRPTVPAPETAPSDHPVAALRPAGPPHAPASVDGSAQPSLPEPTLPSSDPVPPSRTGATAPDAATPAIPPPSAGFPPSPPPEAARPERRLRLSMAAPGPASVPARPPLPSFAEPAPPRPSPSPAAPAVLSAAETRALLSELARRYSRIAGEPPAAPGADGPAPGPRLLQHG</sequence>
<protein>
    <recommendedName>
        <fullName evidence="4">Response regulatory domain-containing protein</fullName>
    </recommendedName>
</protein>
<feature type="compositionally biased region" description="Pro residues" evidence="1">
    <location>
        <begin position="327"/>
        <end position="343"/>
    </location>
</feature>
<feature type="compositionally biased region" description="Basic and acidic residues" evidence="1">
    <location>
        <begin position="66"/>
        <end position="78"/>
    </location>
</feature>
<dbReference type="Proteomes" id="UP001596056">
    <property type="component" value="Unassembled WGS sequence"/>
</dbReference>
<feature type="compositionally biased region" description="Pro residues" evidence="1">
    <location>
        <begin position="300"/>
        <end position="313"/>
    </location>
</feature>
<feature type="compositionally biased region" description="Low complexity" evidence="1">
    <location>
        <begin position="316"/>
        <end position="326"/>
    </location>
</feature>
<organism evidence="2 3">
    <name type="scientific">Rubellimicrobium aerolatum</name>
    <dbReference type="NCBI Taxonomy" id="490979"/>
    <lineage>
        <taxon>Bacteria</taxon>
        <taxon>Pseudomonadati</taxon>
        <taxon>Pseudomonadota</taxon>
        <taxon>Alphaproteobacteria</taxon>
        <taxon>Rhodobacterales</taxon>
        <taxon>Roseobacteraceae</taxon>
        <taxon>Rubellimicrobium</taxon>
    </lineage>
</organism>
<keyword evidence="3" id="KW-1185">Reference proteome</keyword>
<feature type="compositionally biased region" description="Pro residues" evidence="1">
    <location>
        <begin position="257"/>
        <end position="266"/>
    </location>
</feature>
<feature type="compositionally biased region" description="Pro residues" evidence="1">
    <location>
        <begin position="364"/>
        <end position="384"/>
    </location>
</feature>
<reference evidence="3" key="1">
    <citation type="journal article" date="2019" name="Int. J. Syst. Evol. Microbiol.">
        <title>The Global Catalogue of Microorganisms (GCM) 10K type strain sequencing project: providing services to taxonomists for standard genome sequencing and annotation.</title>
        <authorList>
            <consortium name="The Broad Institute Genomics Platform"/>
            <consortium name="The Broad Institute Genome Sequencing Center for Infectious Disease"/>
            <person name="Wu L."/>
            <person name="Ma J."/>
        </authorList>
    </citation>
    <scope>NUCLEOTIDE SEQUENCE [LARGE SCALE GENOMIC DNA]</scope>
    <source>
        <strain evidence="3">KACC 11588</strain>
    </source>
</reference>
<evidence type="ECO:0000313" key="3">
    <source>
        <dbReference type="Proteomes" id="UP001596056"/>
    </source>
</evidence>
<evidence type="ECO:0000313" key="2">
    <source>
        <dbReference type="EMBL" id="MFC5567358.1"/>
    </source>
</evidence>
<evidence type="ECO:0008006" key="4">
    <source>
        <dbReference type="Google" id="ProtNLM"/>
    </source>
</evidence>
<feature type="compositionally biased region" description="Low complexity" evidence="1">
    <location>
        <begin position="409"/>
        <end position="421"/>
    </location>
</feature>
<evidence type="ECO:0000256" key="1">
    <source>
        <dbReference type="SAM" id="MobiDB-lite"/>
    </source>
</evidence>
<feature type="region of interest" description="Disordered" evidence="1">
    <location>
        <begin position="249"/>
        <end position="388"/>
    </location>
</feature>
<proteinExistence type="predicted"/>
<comment type="caution">
    <text evidence="2">The sequence shown here is derived from an EMBL/GenBank/DDBJ whole genome shotgun (WGS) entry which is preliminary data.</text>
</comment>
<feature type="region of interest" description="Disordered" evidence="1">
    <location>
        <begin position="403"/>
        <end position="431"/>
    </location>
</feature>